<organism evidence="1">
    <name type="scientific">bioreactor metagenome</name>
    <dbReference type="NCBI Taxonomy" id="1076179"/>
    <lineage>
        <taxon>unclassified sequences</taxon>
        <taxon>metagenomes</taxon>
        <taxon>ecological metagenomes</taxon>
    </lineage>
</organism>
<name>A0A645H1R4_9ZZZZ</name>
<protein>
    <submittedName>
        <fullName evidence="1">Uncharacterized protein</fullName>
    </submittedName>
</protein>
<dbReference type="EMBL" id="VSSQ01085248">
    <property type="protein sequence ID" value="MPN32965.1"/>
    <property type="molecule type" value="Genomic_DNA"/>
</dbReference>
<gene>
    <name evidence="1" type="ORF">SDC9_180448</name>
</gene>
<proteinExistence type="predicted"/>
<dbReference type="AntiFam" id="ANF00095">
    <property type="entry name" value="Shadow ORF (opposite ABC transporters)"/>
</dbReference>
<reference evidence="1" key="1">
    <citation type="submission" date="2019-08" db="EMBL/GenBank/DDBJ databases">
        <authorList>
            <person name="Kucharzyk K."/>
            <person name="Murdoch R.W."/>
            <person name="Higgins S."/>
            <person name="Loffler F."/>
        </authorList>
    </citation>
    <scope>NUCLEOTIDE SEQUENCE</scope>
</reference>
<sequence>MPGVLINLIGVAKLHHRTQIHDGHPVADMLDHAQIMGNKNIGKIMPFLQRAEKIKHLGLYRNVQGGNGLVANDDLGLQNQSPGYIDALALAAGELVGIAVHVLHVQAYLPQHSQHRFPPLFAVPLQAVDDQRLFDGGFGGKTGVQGRIGILKNHLQLFADRLKSGIG</sequence>
<dbReference type="AlphaFoldDB" id="A0A645H1R4"/>
<accession>A0A645H1R4</accession>
<evidence type="ECO:0000313" key="1">
    <source>
        <dbReference type="EMBL" id="MPN32965.1"/>
    </source>
</evidence>
<comment type="caution">
    <text evidence="1">The sequence shown here is derived from an EMBL/GenBank/DDBJ whole genome shotgun (WGS) entry which is preliminary data.</text>
</comment>